<dbReference type="AlphaFoldDB" id="A0A8H7E4Z6"/>
<sequence length="58" mass="6165">MVCKGKRRLQRCREIVGRSNADMEEGAGAEASRLAEQHGQPGVDVPQSRTVEGGEGAV</sequence>
<gene>
    <name evidence="2" type="ORF">GJ744_008642</name>
</gene>
<comment type="caution">
    <text evidence="2">The sequence shown here is derived from an EMBL/GenBank/DDBJ whole genome shotgun (WGS) entry which is preliminary data.</text>
</comment>
<evidence type="ECO:0000313" key="3">
    <source>
        <dbReference type="Proteomes" id="UP000606974"/>
    </source>
</evidence>
<organism evidence="2 3">
    <name type="scientific">Endocarpon pusillum</name>
    <dbReference type="NCBI Taxonomy" id="364733"/>
    <lineage>
        <taxon>Eukaryota</taxon>
        <taxon>Fungi</taxon>
        <taxon>Dikarya</taxon>
        <taxon>Ascomycota</taxon>
        <taxon>Pezizomycotina</taxon>
        <taxon>Eurotiomycetes</taxon>
        <taxon>Chaetothyriomycetidae</taxon>
        <taxon>Verrucariales</taxon>
        <taxon>Verrucariaceae</taxon>
        <taxon>Endocarpon</taxon>
    </lineage>
</organism>
<dbReference type="EMBL" id="JAACFV010000049">
    <property type="protein sequence ID" value="KAF7508765.1"/>
    <property type="molecule type" value="Genomic_DNA"/>
</dbReference>
<keyword evidence="3" id="KW-1185">Reference proteome</keyword>
<dbReference type="Proteomes" id="UP000606974">
    <property type="component" value="Unassembled WGS sequence"/>
</dbReference>
<feature type="region of interest" description="Disordered" evidence="1">
    <location>
        <begin position="22"/>
        <end position="58"/>
    </location>
</feature>
<evidence type="ECO:0000256" key="1">
    <source>
        <dbReference type="SAM" id="MobiDB-lite"/>
    </source>
</evidence>
<reference evidence="2" key="1">
    <citation type="submission" date="2020-02" db="EMBL/GenBank/DDBJ databases">
        <authorList>
            <person name="Palmer J.M."/>
        </authorList>
    </citation>
    <scope>NUCLEOTIDE SEQUENCE</scope>
    <source>
        <strain evidence="2">EPUS1.4</strain>
        <tissue evidence="2">Thallus</tissue>
    </source>
</reference>
<dbReference type="OrthoDB" id="5473743at2759"/>
<proteinExistence type="predicted"/>
<name>A0A8H7E4Z6_9EURO</name>
<protein>
    <submittedName>
        <fullName evidence="2">Uncharacterized protein</fullName>
    </submittedName>
</protein>
<accession>A0A8H7E4Z6</accession>
<evidence type="ECO:0000313" key="2">
    <source>
        <dbReference type="EMBL" id="KAF7508765.1"/>
    </source>
</evidence>